<dbReference type="EMBL" id="JAOPHQ010001150">
    <property type="protein sequence ID" value="KAK0151923.1"/>
    <property type="molecule type" value="Genomic_DNA"/>
</dbReference>
<proteinExistence type="predicted"/>
<dbReference type="SUPFAM" id="SSF56672">
    <property type="entry name" value="DNA/RNA polymerases"/>
    <property type="match status" value="1"/>
</dbReference>
<organism evidence="1 2">
    <name type="scientific">Merluccius polli</name>
    <name type="common">Benguela hake</name>
    <name type="synonym">Merluccius cadenati</name>
    <dbReference type="NCBI Taxonomy" id="89951"/>
    <lineage>
        <taxon>Eukaryota</taxon>
        <taxon>Metazoa</taxon>
        <taxon>Chordata</taxon>
        <taxon>Craniata</taxon>
        <taxon>Vertebrata</taxon>
        <taxon>Euteleostomi</taxon>
        <taxon>Actinopterygii</taxon>
        <taxon>Neopterygii</taxon>
        <taxon>Teleostei</taxon>
        <taxon>Neoteleostei</taxon>
        <taxon>Acanthomorphata</taxon>
        <taxon>Zeiogadaria</taxon>
        <taxon>Gadariae</taxon>
        <taxon>Gadiformes</taxon>
        <taxon>Gadoidei</taxon>
        <taxon>Merlucciidae</taxon>
        <taxon>Merluccius</taxon>
    </lineage>
</organism>
<accession>A0AA47P963</accession>
<protein>
    <recommendedName>
        <fullName evidence="3">Peptidase aspartic putative domain-containing protein</fullName>
    </recommendedName>
</protein>
<evidence type="ECO:0000313" key="1">
    <source>
        <dbReference type="EMBL" id="KAK0151923.1"/>
    </source>
</evidence>
<keyword evidence="2" id="KW-1185">Reference proteome</keyword>
<dbReference type="InterPro" id="IPR043502">
    <property type="entry name" value="DNA/RNA_pol_sf"/>
</dbReference>
<comment type="caution">
    <text evidence="1">The sequence shown here is derived from an EMBL/GenBank/DDBJ whole genome shotgun (WGS) entry which is preliminary data.</text>
</comment>
<dbReference type="Proteomes" id="UP001174136">
    <property type="component" value="Unassembled WGS sequence"/>
</dbReference>
<name>A0AA47P963_MERPO</name>
<sequence length="423" mass="47823">MDCQICNRKHPTLLHIDSKNSNQQTLSNTNSTTSKSSLKSALVSADHATGASEGCTLAIVPVQVKVANGSKTIRTYAFLDPGSSATFCTENIMHQLNAKGRKVEFILRTLGQERPVESYELIGLEVGNLDGSVYIDLPKVYTQCKIPVSKEKWPYLSGIQLHSIEANIEILIGMNIPKGNATLANSQKSSQWTTLLGWVVNGPLNSCFATEETGQASMTVNRISMDNLKDLLINQYNNDFPEQDYKEKREMSVEDKEFMDLTTKAVTVKHGHYYLPLPFRDKDVVLPNNHDVAAKRTLSLSRRFRKDSAYATEYKAFMENVLQKGYAEKVPQGQLQRNDGQVWYIPHHGVYHKQKGKLRVVANLLTELLQGPDLANPLLGVLLRFRQERIAIMADIEAMYYQICVQEHQRDFLRFLWWPQGSL</sequence>
<evidence type="ECO:0008006" key="3">
    <source>
        <dbReference type="Google" id="ProtNLM"/>
    </source>
</evidence>
<reference evidence="1" key="1">
    <citation type="journal article" date="2023" name="Front. Mar. Sci.">
        <title>A new Merluccius polli reference genome to investigate the effects of global change in West African waters.</title>
        <authorList>
            <person name="Mateo J.L."/>
            <person name="Blanco-Fernandez C."/>
            <person name="Garcia-Vazquez E."/>
            <person name="Machado-Schiaffino G."/>
        </authorList>
    </citation>
    <scope>NUCLEOTIDE SEQUENCE</scope>
    <source>
        <strain evidence="1">C29</strain>
        <tissue evidence="1">Fin</tissue>
    </source>
</reference>
<dbReference type="AlphaFoldDB" id="A0AA47P963"/>
<dbReference type="PANTHER" id="PTHR47331:SF3">
    <property type="match status" value="1"/>
</dbReference>
<evidence type="ECO:0000313" key="2">
    <source>
        <dbReference type="Proteomes" id="UP001174136"/>
    </source>
</evidence>
<dbReference type="PANTHER" id="PTHR47331">
    <property type="entry name" value="PHD-TYPE DOMAIN-CONTAINING PROTEIN"/>
    <property type="match status" value="1"/>
</dbReference>
<gene>
    <name evidence="1" type="ORF">N1851_006693</name>
</gene>